<feature type="transmembrane region" description="Helical" evidence="6">
    <location>
        <begin position="137"/>
        <end position="160"/>
    </location>
</feature>
<comment type="similarity">
    <text evidence="2">Belongs to the autoinducer-2 exporter (AI-2E) (TC 2.A.86) family.</text>
</comment>
<evidence type="ECO:0000256" key="3">
    <source>
        <dbReference type="ARBA" id="ARBA00022692"/>
    </source>
</evidence>
<dbReference type="STRING" id="1121457.SAMN02745161_0806"/>
<protein>
    <submittedName>
        <fullName evidence="7">Predicted PurR-regulated permease PerM</fullName>
    </submittedName>
</protein>
<dbReference type="RefSeq" id="WP_074215647.1">
    <property type="nucleotide sequence ID" value="NZ_FSRG01000003.1"/>
</dbReference>
<gene>
    <name evidence="7" type="ORF">SAMN02745161_0806</name>
</gene>
<keyword evidence="4 6" id="KW-1133">Transmembrane helix</keyword>
<evidence type="ECO:0000256" key="5">
    <source>
        <dbReference type="ARBA" id="ARBA00023136"/>
    </source>
</evidence>
<dbReference type="PANTHER" id="PTHR21716:SF64">
    <property type="entry name" value="AI-2 TRANSPORT PROTEIN TQSA"/>
    <property type="match status" value="1"/>
</dbReference>
<dbReference type="GO" id="GO:0055085">
    <property type="term" value="P:transmembrane transport"/>
    <property type="evidence" value="ECO:0007669"/>
    <property type="project" value="TreeGrafter"/>
</dbReference>
<keyword evidence="8" id="KW-1185">Reference proteome</keyword>
<sequence length="348" mass="37728">MNRKSRLRDSVLTIAGILLILFAARVAQGLVIPFLLSIFISIIITVPVGWLKRCGFSNLFAVGIVVLITLFFEVGIALFLGKSASQFSRSIPEYQAQLAGLMGKVDLWLLKHNIELPESSLSEVINPNVVLGFANSFISGLGKVLSNVALIMFTVFFMLLEGHRLPQKIHAIDHAQEGELLKKCTFILESTKQYISIKALTSLITGVFITIGLTLIGLNFASLWGFLAFILNFIPTIGSILAAAPAVLMSCLQLGLMETLSVLALYLAVNIVIGNIVEPAVMGHKVGLSTLAVFLSLVFWGWLLGPAGMLLSVPLTMLIKYGAEANPQTRWLAVLLGPAPPQEETIEE</sequence>
<dbReference type="AlphaFoldDB" id="A0A1N6E978"/>
<evidence type="ECO:0000313" key="8">
    <source>
        <dbReference type="Proteomes" id="UP000184694"/>
    </source>
</evidence>
<proteinExistence type="inferred from homology"/>
<feature type="transmembrane region" description="Helical" evidence="6">
    <location>
        <begin position="7"/>
        <end position="24"/>
    </location>
</feature>
<feature type="transmembrane region" description="Helical" evidence="6">
    <location>
        <begin position="289"/>
        <end position="311"/>
    </location>
</feature>
<feature type="transmembrane region" description="Helical" evidence="6">
    <location>
        <begin position="58"/>
        <end position="80"/>
    </location>
</feature>
<dbReference type="Pfam" id="PF01594">
    <property type="entry name" value="AI-2E_transport"/>
    <property type="match status" value="1"/>
</dbReference>
<dbReference type="PANTHER" id="PTHR21716">
    <property type="entry name" value="TRANSMEMBRANE PROTEIN"/>
    <property type="match status" value="1"/>
</dbReference>
<feature type="transmembrane region" description="Helical" evidence="6">
    <location>
        <begin position="260"/>
        <end position="277"/>
    </location>
</feature>
<reference evidence="8" key="1">
    <citation type="submission" date="2016-11" db="EMBL/GenBank/DDBJ databases">
        <authorList>
            <person name="Varghese N."/>
            <person name="Submissions S."/>
        </authorList>
    </citation>
    <scope>NUCLEOTIDE SEQUENCE [LARGE SCALE GENOMIC DNA]</scope>
    <source>
        <strain evidence="8">DSM 17456</strain>
    </source>
</reference>
<keyword evidence="5 6" id="KW-0472">Membrane</keyword>
<evidence type="ECO:0000256" key="1">
    <source>
        <dbReference type="ARBA" id="ARBA00004141"/>
    </source>
</evidence>
<comment type="subcellular location">
    <subcellularLocation>
        <location evidence="1">Membrane</location>
        <topology evidence="1">Multi-pass membrane protein</topology>
    </subcellularLocation>
</comment>
<feature type="transmembrane region" description="Helical" evidence="6">
    <location>
        <begin position="199"/>
        <end position="218"/>
    </location>
</feature>
<dbReference type="GO" id="GO:0016020">
    <property type="term" value="C:membrane"/>
    <property type="evidence" value="ECO:0007669"/>
    <property type="project" value="UniProtKB-SubCell"/>
</dbReference>
<accession>A0A1N6E978</accession>
<evidence type="ECO:0000313" key="7">
    <source>
        <dbReference type="EMBL" id="SIN79578.1"/>
    </source>
</evidence>
<dbReference type="EMBL" id="FSRG01000003">
    <property type="protein sequence ID" value="SIN79578.1"/>
    <property type="molecule type" value="Genomic_DNA"/>
</dbReference>
<keyword evidence="3 6" id="KW-0812">Transmembrane</keyword>
<evidence type="ECO:0000256" key="2">
    <source>
        <dbReference type="ARBA" id="ARBA00009773"/>
    </source>
</evidence>
<dbReference type="Proteomes" id="UP000184694">
    <property type="component" value="Unassembled WGS sequence"/>
</dbReference>
<organism evidence="7 8">
    <name type="scientific">Halodesulfovibrio marinisediminis DSM 17456</name>
    <dbReference type="NCBI Taxonomy" id="1121457"/>
    <lineage>
        <taxon>Bacteria</taxon>
        <taxon>Pseudomonadati</taxon>
        <taxon>Thermodesulfobacteriota</taxon>
        <taxon>Desulfovibrionia</taxon>
        <taxon>Desulfovibrionales</taxon>
        <taxon>Desulfovibrionaceae</taxon>
        <taxon>Halodesulfovibrio</taxon>
    </lineage>
</organism>
<dbReference type="InterPro" id="IPR002549">
    <property type="entry name" value="AI-2E-like"/>
</dbReference>
<evidence type="ECO:0000256" key="4">
    <source>
        <dbReference type="ARBA" id="ARBA00022989"/>
    </source>
</evidence>
<name>A0A1N6E978_9BACT</name>
<feature type="transmembrane region" description="Helical" evidence="6">
    <location>
        <begin position="30"/>
        <end position="51"/>
    </location>
</feature>
<dbReference type="OrthoDB" id="9799225at2"/>
<feature type="transmembrane region" description="Helical" evidence="6">
    <location>
        <begin position="224"/>
        <end position="248"/>
    </location>
</feature>
<evidence type="ECO:0000256" key="6">
    <source>
        <dbReference type="SAM" id="Phobius"/>
    </source>
</evidence>